<evidence type="ECO:0000313" key="2">
    <source>
        <dbReference type="Proteomes" id="UP000634136"/>
    </source>
</evidence>
<dbReference type="AlphaFoldDB" id="A0A834X8L0"/>
<reference evidence="1" key="1">
    <citation type="submission" date="2020-09" db="EMBL/GenBank/DDBJ databases">
        <title>Genome-Enabled Discovery of Anthraquinone Biosynthesis in Senna tora.</title>
        <authorList>
            <person name="Kang S.-H."/>
            <person name="Pandey R.P."/>
            <person name="Lee C.-M."/>
            <person name="Sim J.-S."/>
            <person name="Jeong J.-T."/>
            <person name="Choi B.-S."/>
            <person name="Jung M."/>
            <person name="Ginzburg D."/>
            <person name="Zhao K."/>
            <person name="Won S.Y."/>
            <person name="Oh T.-J."/>
            <person name="Yu Y."/>
            <person name="Kim N.-H."/>
            <person name="Lee O.R."/>
            <person name="Lee T.-H."/>
            <person name="Bashyal P."/>
            <person name="Kim T.-S."/>
            <person name="Lee W.-H."/>
            <person name="Kawkins C."/>
            <person name="Kim C.-K."/>
            <person name="Kim J.S."/>
            <person name="Ahn B.O."/>
            <person name="Rhee S.Y."/>
            <person name="Sohng J.K."/>
        </authorList>
    </citation>
    <scope>NUCLEOTIDE SEQUENCE</scope>
    <source>
        <tissue evidence="1">Leaf</tissue>
    </source>
</reference>
<name>A0A834X8L0_9FABA</name>
<dbReference type="EMBL" id="JAAIUW010000003">
    <property type="protein sequence ID" value="KAF7839554.1"/>
    <property type="molecule type" value="Genomic_DNA"/>
</dbReference>
<dbReference type="Proteomes" id="UP000634136">
    <property type="component" value="Unassembled WGS sequence"/>
</dbReference>
<gene>
    <name evidence="1" type="ORF">G2W53_008036</name>
</gene>
<proteinExistence type="predicted"/>
<comment type="caution">
    <text evidence="1">The sequence shown here is derived from an EMBL/GenBank/DDBJ whole genome shotgun (WGS) entry which is preliminary data.</text>
</comment>
<organism evidence="1 2">
    <name type="scientific">Senna tora</name>
    <dbReference type="NCBI Taxonomy" id="362788"/>
    <lineage>
        <taxon>Eukaryota</taxon>
        <taxon>Viridiplantae</taxon>
        <taxon>Streptophyta</taxon>
        <taxon>Embryophyta</taxon>
        <taxon>Tracheophyta</taxon>
        <taxon>Spermatophyta</taxon>
        <taxon>Magnoliopsida</taxon>
        <taxon>eudicotyledons</taxon>
        <taxon>Gunneridae</taxon>
        <taxon>Pentapetalae</taxon>
        <taxon>rosids</taxon>
        <taxon>fabids</taxon>
        <taxon>Fabales</taxon>
        <taxon>Fabaceae</taxon>
        <taxon>Caesalpinioideae</taxon>
        <taxon>Cassia clade</taxon>
        <taxon>Senna</taxon>
    </lineage>
</organism>
<sequence length="148" mass="16618">MCVPSEVWEYLALSSNLPELLGDASVLSASSEWCHRLRIRLLEKLLCPVKASEFANLTLGEGGVTLGFTGERTKGPMKKQIPDSTRKLVCKMFSLFPISQWFGARWFIMEEVEWDGWPSLRISQSSIQAVSHRINQVIVKFASFGQGP</sequence>
<evidence type="ECO:0000313" key="1">
    <source>
        <dbReference type="EMBL" id="KAF7839554.1"/>
    </source>
</evidence>
<keyword evidence="2" id="KW-1185">Reference proteome</keyword>
<accession>A0A834X8L0</accession>
<protein>
    <submittedName>
        <fullName evidence="1">Uncharacterized protein</fullName>
    </submittedName>
</protein>